<dbReference type="EMBL" id="JAVRJZ010000015">
    <property type="protein sequence ID" value="KAK2712524.1"/>
    <property type="molecule type" value="Genomic_DNA"/>
</dbReference>
<accession>A0AA88HJQ1</accession>
<keyword evidence="3" id="KW-0597">Phosphoprotein</keyword>
<dbReference type="GO" id="GO:0016020">
    <property type="term" value="C:membrane"/>
    <property type="evidence" value="ECO:0007669"/>
    <property type="project" value="UniProtKB-SubCell"/>
</dbReference>
<dbReference type="InterPro" id="IPR028266">
    <property type="entry name" value="TP53I11"/>
</dbReference>
<sequence length="230" mass="25127">MDNKQSSNQGSTDNTQNEKTQSSRAFSTHKLERKNSTGDLLSRLKSRKMLGVGETENGEIHRSKISQLLGCNEHLYVKFPRGLSIWQWTNILFLSSHGLSLMLAPKFGAAIASLQLSPAPSSDELASHRLHGAALLGFSFLLWRFIETTDKTEARTTTASLGIYHALVLSVTLLSSKDVSFTILGARAIASGISFLYNRLMTHGSGIKRSPSFNNVNASGMPEGSDKKDL</sequence>
<keyword evidence="4" id="KW-0812">Transmembrane</keyword>
<evidence type="ECO:0000313" key="9">
    <source>
        <dbReference type="EMBL" id="KAK2712523.1"/>
    </source>
</evidence>
<organism evidence="9 10">
    <name type="scientific">Artemia franciscana</name>
    <name type="common">Brine shrimp</name>
    <name type="synonym">Artemia sanfranciscana</name>
    <dbReference type="NCBI Taxonomy" id="6661"/>
    <lineage>
        <taxon>Eukaryota</taxon>
        <taxon>Metazoa</taxon>
        <taxon>Ecdysozoa</taxon>
        <taxon>Arthropoda</taxon>
        <taxon>Crustacea</taxon>
        <taxon>Branchiopoda</taxon>
        <taxon>Anostraca</taxon>
        <taxon>Artemiidae</taxon>
        <taxon>Artemia</taxon>
    </lineage>
</organism>
<evidence type="ECO:0000256" key="2">
    <source>
        <dbReference type="ARBA" id="ARBA00019449"/>
    </source>
</evidence>
<evidence type="ECO:0000256" key="3">
    <source>
        <dbReference type="ARBA" id="ARBA00022553"/>
    </source>
</evidence>
<evidence type="ECO:0000313" key="10">
    <source>
        <dbReference type="Proteomes" id="UP001187531"/>
    </source>
</evidence>
<feature type="compositionally biased region" description="Polar residues" evidence="8">
    <location>
        <begin position="1"/>
        <end position="26"/>
    </location>
</feature>
<evidence type="ECO:0000256" key="8">
    <source>
        <dbReference type="SAM" id="MobiDB-lite"/>
    </source>
</evidence>
<name>A0AA88HJQ1_ARTSF</name>
<protein>
    <recommendedName>
        <fullName evidence="2">Tumor protein p53-inducible protein 11</fullName>
    </recommendedName>
    <alternativeName>
        <fullName evidence="7">p53-induced gene 11 protein</fullName>
    </alternativeName>
</protein>
<dbReference type="PANTHER" id="PTHR31584">
    <property type="entry name" value="TUMOR PROTEIN P53-INDUCIBLE PROTEIN 11"/>
    <property type="match status" value="1"/>
</dbReference>
<reference evidence="9" key="1">
    <citation type="submission" date="2023-07" db="EMBL/GenBank/DDBJ databases">
        <title>Chromosome-level genome assembly of Artemia franciscana.</title>
        <authorList>
            <person name="Jo E."/>
        </authorList>
    </citation>
    <scope>NUCLEOTIDE SEQUENCE</scope>
    <source>
        <tissue evidence="9">Whole body</tissue>
    </source>
</reference>
<dbReference type="PANTHER" id="PTHR31584:SF1">
    <property type="entry name" value="TUMOR PROTEIN P53-INDUCIBLE PROTEIN 11"/>
    <property type="match status" value="1"/>
</dbReference>
<dbReference type="EMBL" id="JAVRJZ010000015">
    <property type="protein sequence ID" value="KAK2712525.1"/>
    <property type="molecule type" value="Genomic_DNA"/>
</dbReference>
<feature type="region of interest" description="Disordered" evidence="8">
    <location>
        <begin position="1"/>
        <end position="38"/>
    </location>
</feature>
<evidence type="ECO:0000256" key="4">
    <source>
        <dbReference type="ARBA" id="ARBA00022692"/>
    </source>
</evidence>
<dbReference type="AlphaFoldDB" id="A0AA88HJQ1"/>
<proteinExistence type="predicted"/>
<dbReference type="EMBL" id="JAVRJZ010000015">
    <property type="protein sequence ID" value="KAK2712523.1"/>
    <property type="molecule type" value="Genomic_DNA"/>
</dbReference>
<comment type="subcellular location">
    <subcellularLocation>
        <location evidence="1">Membrane</location>
        <topology evidence="1">Multi-pass membrane protein</topology>
    </subcellularLocation>
</comment>
<evidence type="ECO:0000256" key="1">
    <source>
        <dbReference type="ARBA" id="ARBA00004141"/>
    </source>
</evidence>
<gene>
    <name evidence="9" type="ORF">QYM36_011273</name>
</gene>
<keyword evidence="5" id="KW-1133">Transmembrane helix</keyword>
<keyword evidence="10" id="KW-1185">Reference proteome</keyword>
<comment type="caution">
    <text evidence="9">The sequence shown here is derived from an EMBL/GenBank/DDBJ whole genome shotgun (WGS) entry which is preliminary data.</text>
</comment>
<dbReference type="EMBL" id="JAVRJZ010000015">
    <property type="protein sequence ID" value="KAK2712522.1"/>
    <property type="molecule type" value="Genomic_DNA"/>
</dbReference>
<evidence type="ECO:0000256" key="7">
    <source>
        <dbReference type="ARBA" id="ARBA00032100"/>
    </source>
</evidence>
<evidence type="ECO:0000256" key="5">
    <source>
        <dbReference type="ARBA" id="ARBA00022989"/>
    </source>
</evidence>
<dbReference type="Proteomes" id="UP001187531">
    <property type="component" value="Unassembled WGS sequence"/>
</dbReference>
<dbReference type="Pfam" id="PF14936">
    <property type="entry name" value="p53-inducible11"/>
    <property type="match status" value="1"/>
</dbReference>
<keyword evidence="6" id="KW-0472">Membrane</keyword>
<evidence type="ECO:0000256" key="6">
    <source>
        <dbReference type="ARBA" id="ARBA00023136"/>
    </source>
</evidence>